<gene>
    <name evidence="2" type="ORF">K491DRAFT_171640</name>
</gene>
<protein>
    <submittedName>
        <fullName evidence="2">Uncharacterized protein</fullName>
    </submittedName>
</protein>
<keyword evidence="1" id="KW-0812">Transmembrane</keyword>
<reference evidence="2" key="1">
    <citation type="journal article" date="2020" name="Stud. Mycol.">
        <title>101 Dothideomycetes genomes: a test case for predicting lifestyles and emergence of pathogens.</title>
        <authorList>
            <person name="Haridas S."/>
            <person name="Albert R."/>
            <person name="Binder M."/>
            <person name="Bloem J."/>
            <person name="Labutti K."/>
            <person name="Salamov A."/>
            <person name="Andreopoulos B."/>
            <person name="Baker S."/>
            <person name="Barry K."/>
            <person name="Bills G."/>
            <person name="Bluhm B."/>
            <person name="Cannon C."/>
            <person name="Castanera R."/>
            <person name="Culley D."/>
            <person name="Daum C."/>
            <person name="Ezra D."/>
            <person name="Gonzalez J."/>
            <person name="Henrissat B."/>
            <person name="Kuo A."/>
            <person name="Liang C."/>
            <person name="Lipzen A."/>
            <person name="Lutzoni F."/>
            <person name="Magnuson J."/>
            <person name="Mondo S."/>
            <person name="Nolan M."/>
            <person name="Ohm R."/>
            <person name="Pangilinan J."/>
            <person name="Park H.-J."/>
            <person name="Ramirez L."/>
            <person name="Alfaro M."/>
            <person name="Sun H."/>
            <person name="Tritt A."/>
            <person name="Yoshinaga Y."/>
            <person name="Zwiers L.-H."/>
            <person name="Turgeon B."/>
            <person name="Goodwin S."/>
            <person name="Spatafora J."/>
            <person name="Crous P."/>
            <person name="Grigoriev I."/>
        </authorList>
    </citation>
    <scope>NUCLEOTIDE SEQUENCE</scope>
    <source>
        <strain evidence="2">CBS 122681</strain>
    </source>
</reference>
<keyword evidence="3" id="KW-1185">Reference proteome</keyword>
<keyword evidence="1" id="KW-0472">Membrane</keyword>
<sequence length="107" mass="12164">MSQPYIRNVTYFGENPSIEARKSSFRSPNDIPYLLVAAVCSFAWLPSHIVALSLREVSYPALFSYQAIRYSCRCFSWNGRSSLRSQGVPSLHIPACVSYRFVSFFPV</sequence>
<dbReference type="Proteomes" id="UP000799324">
    <property type="component" value="Unassembled WGS sequence"/>
</dbReference>
<evidence type="ECO:0000313" key="2">
    <source>
        <dbReference type="EMBL" id="KAF2649789.1"/>
    </source>
</evidence>
<organism evidence="2 3">
    <name type="scientific">Lophiostoma macrostomum CBS 122681</name>
    <dbReference type="NCBI Taxonomy" id="1314788"/>
    <lineage>
        <taxon>Eukaryota</taxon>
        <taxon>Fungi</taxon>
        <taxon>Dikarya</taxon>
        <taxon>Ascomycota</taxon>
        <taxon>Pezizomycotina</taxon>
        <taxon>Dothideomycetes</taxon>
        <taxon>Pleosporomycetidae</taxon>
        <taxon>Pleosporales</taxon>
        <taxon>Lophiostomataceae</taxon>
        <taxon>Lophiostoma</taxon>
    </lineage>
</organism>
<name>A0A6A6SQ16_9PLEO</name>
<dbReference type="EMBL" id="MU004479">
    <property type="protein sequence ID" value="KAF2649789.1"/>
    <property type="molecule type" value="Genomic_DNA"/>
</dbReference>
<accession>A0A6A6SQ16</accession>
<keyword evidence="1" id="KW-1133">Transmembrane helix</keyword>
<feature type="transmembrane region" description="Helical" evidence="1">
    <location>
        <begin position="31"/>
        <end position="54"/>
    </location>
</feature>
<proteinExistence type="predicted"/>
<evidence type="ECO:0000256" key="1">
    <source>
        <dbReference type="SAM" id="Phobius"/>
    </source>
</evidence>
<evidence type="ECO:0000313" key="3">
    <source>
        <dbReference type="Proteomes" id="UP000799324"/>
    </source>
</evidence>
<dbReference type="AlphaFoldDB" id="A0A6A6SQ16"/>